<feature type="domain" description="ABC transporter" evidence="4">
    <location>
        <begin position="1"/>
        <end position="204"/>
    </location>
</feature>
<dbReference type="Gene3D" id="3.40.50.300">
    <property type="entry name" value="P-loop containing nucleotide triphosphate hydrolases"/>
    <property type="match status" value="1"/>
</dbReference>
<dbReference type="InterPro" id="IPR027417">
    <property type="entry name" value="P-loop_NTPase"/>
</dbReference>
<dbReference type="InterPro" id="IPR050153">
    <property type="entry name" value="Metal_Ion_Import_ABC"/>
</dbReference>
<dbReference type="PROSITE" id="PS50893">
    <property type="entry name" value="ABC_TRANSPORTER_2"/>
    <property type="match status" value="1"/>
</dbReference>
<gene>
    <name evidence="5" type="ORF">IV57_GL000365</name>
</gene>
<keyword evidence="3" id="KW-0067">ATP-binding</keyword>
<dbReference type="GO" id="GO:0016887">
    <property type="term" value="F:ATP hydrolysis activity"/>
    <property type="evidence" value="ECO:0007669"/>
    <property type="project" value="InterPro"/>
</dbReference>
<dbReference type="InterPro" id="IPR003593">
    <property type="entry name" value="AAA+_ATPase"/>
</dbReference>
<dbReference type="EMBL" id="JQCF01000010">
    <property type="protein sequence ID" value="KRN99308.1"/>
    <property type="molecule type" value="Genomic_DNA"/>
</dbReference>
<dbReference type="Proteomes" id="UP000051006">
    <property type="component" value="Unassembled WGS sequence"/>
</dbReference>
<keyword evidence="1" id="KW-0813">Transport</keyword>
<dbReference type="SMART" id="SM00382">
    <property type="entry name" value="AAA"/>
    <property type="match status" value="1"/>
</dbReference>
<evidence type="ECO:0000256" key="2">
    <source>
        <dbReference type="ARBA" id="ARBA00022741"/>
    </source>
</evidence>
<reference evidence="5 6" key="1">
    <citation type="journal article" date="2015" name="Genome Announc.">
        <title>Expanding the biotechnology potential of lactobacilli through comparative genomics of 213 strains and associated genera.</title>
        <authorList>
            <person name="Sun Z."/>
            <person name="Harris H.M."/>
            <person name="McCann A."/>
            <person name="Guo C."/>
            <person name="Argimon S."/>
            <person name="Zhang W."/>
            <person name="Yang X."/>
            <person name="Jeffery I.B."/>
            <person name="Cooney J.C."/>
            <person name="Kagawa T.F."/>
            <person name="Liu W."/>
            <person name="Song Y."/>
            <person name="Salvetti E."/>
            <person name="Wrobel A."/>
            <person name="Rasinkangas P."/>
            <person name="Parkhill J."/>
            <person name="Rea M.C."/>
            <person name="O'Sullivan O."/>
            <person name="Ritari J."/>
            <person name="Douillard F.P."/>
            <person name="Paul Ross R."/>
            <person name="Yang R."/>
            <person name="Briner A.E."/>
            <person name="Felis G.E."/>
            <person name="de Vos W.M."/>
            <person name="Barrangou R."/>
            <person name="Klaenhammer T.R."/>
            <person name="Caufield P.W."/>
            <person name="Cui Y."/>
            <person name="Zhang H."/>
            <person name="O'Toole P.W."/>
        </authorList>
    </citation>
    <scope>NUCLEOTIDE SEQUENCE [LARGE SCALE GENOMIC DNA]</scope>
    <source>
        <strain evidence="5 6">DSM 24716</strain>
    </source>
</reference>
<organism evidence="5 6">
    <name type="scientific">Companilactobacillus kimchiensis</name>
    <dbReference type="NCBI Taxonomy" id="993692"/>
    <lineage>
        <taxon>Bacteria</taxon>
        <taxon>Bacillati</taxon>
        <taxon>Bacillota</taxon>
        <taxon>Bacilli</taxon>
        <taxon>Lactobacillales</taxon>
        <taxon>Lactobacillaceae</taxon>
        <taxon>Companilactobacillus</taxon>
    </lineage>
</organism>
<evidence type="ECO:0000313" key="6">
    <source>
        <dbReference type="Proteomes" id="UP000051006"/>
    </source>
</evidence>
<accession>A0A0R2LI97</accession>
<evidence type="ECO:0000313" key="5">
    <source>
        <dbReference type="EMBL" id="KRN99308.1"/>
    </source>
</evidence>
<dbReference type="PANTHER" id="PTHR42734">
    <property type="entry name" value="METAL TRANSPORT SYSTEM ATP-BINDING PROTEIN TM_0124-RELATED"/>
    <property type="match status" value="1"/>
</dbReference>
<keyword evidence="6" id="KW-1185">Reference proteome</keyword>
<dbReference type="GO" id="GO:0005524">
    <property type="term" value="F:ATP binding"/>
    <property type="evidence" value="ECO:0007669"/>
    <property type="project" value="UniProtKB-KW"/>
</dbReference>
<dbReference type="OrthoDB" id="2968466at2"/>
<dbReference type="Pfam" id="PF00005">
    <property type="entry name" value="ABC_tran"/>
    <property type="match status" value="1"/>
</dbReference>
<proteinExistence type="predicted"/>
<comment type="caution">
    <text evidence="5">The sequence shown here is derived from an EMBL/GenBank/DDBJ whole genome shotgun (WGS) entry which is preliminary data.</text>
</comment>
<keyword evidence="2" id="KW-0547">Nucleotide-binding</keyword>
<dbReference type="InterPro" id="IPR003439">
    <property type="entry name" value="ABC_transporter-like_ATP-bd"/>
</dbReference>
<dbReference type="RefSeq" id="WP_057880716.1">
    <property type="nucleotide sequence ID" value="NZ_JQCF01000010.1"/>
</dbReference>
<dbReference type="AlphaFoldDB" id="A0A0R2LI97"/>
<evidence type="ECO:0000256" key="1">
    <source>
        <dbReference type="ARBA" id="ARBA00022448"/>
    </source>
</evidence>
<evidence type="ECO:0000256" key="3">
    <source>
        <dbReference type="ARBA" id="ARBA00022840"/>
    </source>
</evidence>
<dbReference type="PATRIC" id="fig|993692.3.peg.370"/>
<protein>
    <submittedName>
        <fullName evidence="5">ABC-type cobalt transport system, ATPase component</fullName>
    </submittedName>
</protein>
<evidence type="ECO:0000259" key="4">
    <source>
        <dbReference type="PROSITE" id="PS50893"/>
    </source>
</evidence>
<dbReference type="STRING" id="993692.IV57_GL000365"/>
<sequence length="205" mass="23662">MKIENFSYTYGTRTIFDQVDLYFEDCQLNFILGENGVGKSTLLDCIADVDGKRGNNFIGFPKPNEIAYLSQGNNFNFELTVQDILQFMKQLHGIISFKVPVVIKKILHVKFGNLSGGERRILLVFINTIIDKDLYIFDEPESGVDLKHAQEIFDWFRELTEQGKTVIITTHKLDNIYDTDNVIYLKNPREVLSDSYLKVKSRMAF</sequence>
<name>A0A0R2LI97_9LACO</name>
<dbReference type="SUPFAM" id="SSF52540">
    <property type="entry name" value="P-loop containing nucleoside triphosphate hydrolases"/>
    <property type="match status" value="1"/>
</dbReference>